<keyword evidence="1" id="KW-0646">Protease inhibitor</keyword>
<keyword evidence="2" id="KW-0789">Thiol protease inhibitor</keyword>
<dbReference type="Proteomes" id="UP001597033">
    <property type="component" value="Unassembled WGS sequence"/>
</dbReference>
<feature type="domain" description="IrrE N-terminal-like" evidence="3">
    <location>
        <begin position="49"/>
        <end position="142"/>
    </location>
</feature>
<comment type="caution">
    <text evidence="4">The sequence shown here is derived from an EMBL/GenBank/DDBJ whole genome shotgun (WGS) entry which is preliminary data.</text>
</comment>
<sequence>MLGRKERLQIAQQAAGILRDSGSLDRIRDQGYTRVDPFKIAIDADLAVMKRSLQDLLGGFFRDEQSGILVNIDRPPGMVHMTCAHELGHFFLGHETTVDQVLDYGAKGDPKEREADWFAYHLLMPRSLIVDVMRRKGWRLSDLKNPRTLYQLSLRLGTSFTATYWTLISLEMLSVGPAEGDKLSQTPLQRLKRELATWMPEQTLSDVWLLDENDRDRILEPRPQDRFVVDLPNHASAGYLWSIDEVADAGFRLAPLTVDAEATAERADEPLVVGGRARQRYVLEHGIERELDVPAERLELEFKEAQPWRTDEAHKARFTLAAEFESMAIGLDKQSQGKLLAEITDA</sequence>
<gene>
    <name evidence="4" type="ORF">ACFQ2N_09370</name>
</gene>
<dbReference type="Gene3D" id="2.60.40.2020">
    <property type="match status" value="1"/>
</dbReference>
<evidence type="ECO:0000313" key="4">
    <source>
        <dbReference type="EMBL" id="MFD1042553.1"/>
    </source>
</evidence>
<evidence type="ECO:0000313" key="5">
    <source>
        <dbReference type="Proteomes" id="UP001597033"/>
    </source>
</evidence>
<organism evidence="4 5">
    <name type="scientific">Pseudoxanthomonas kaohsiungensis</name>
    <dbReference type="NCBI Taxonomy" id="283923"/>
    <lineage>
        <taxon>Bacteria</taxon>
        <taxon>Pseudomonadati</taxon>
        <taxon>Pseudomonadota</taxon>
        <taxon>Gammaproteobacteria</taxon>
        <taxon>Lysobacterales</taxon>
        <taxon>Lysobacteraceae</taxon>
        <taxon>Pseudoxanthomonas</taxon>
    </lineage>
</organism>
<dbReference type="Gene3D" id="1.10.10.2910">
    <property type="match status" value="1"/>
</dbReference>
<dbReference type="RefSeq" id="WP_162376098.1">
    <property type="nucleotide sequence ID" value="NZ_JBHTKN010000005.1"/>
</dbReference>
<accession>A0ABW3LXG9</accession>
<dbReference type="Pfam" id="PF06114">
    <property type="entry name" value="Peptidase_M78"/>
    <property type="match status" value="1"/>
</dbReference>
<evidence type="ECO:0000256" key="2">
    <source>
        <dbReference type="ARBA" id="ARBA00022704"/>
    </source>
</evidence>
<dbReference type="InterPro" id="IPR052345">
    <property type="entry name" value="Rad_response_metalloprotease"/>
</dbReference>
<dbReference type="PANTHER" id="PTHR43236">
    <property type="entry name" value="ANTITOXIN HIGA1"/>
    <property type="match status" value="1"/>
</dbReference>
<protein>
    <submittedName>
        <fullName evidence="4">ImmA/IrrE family metallo-endopeptidase</fullName>
    </submittedName>
</protein>
<proteinExistence type="predicted"/>
<evidence type="ECO:0000259" key="3">
    <source>
        <dbReference type="Pfam" id="PF06114"/>
    </source>
</evidence>
<name>A0ABW3LXG9_9GAMM</name>
<dbReference type="SUPFAM" id="SSF141066">
    <property type="entry name" value="ICP-like"/>
    <property type="match status" value="1"/>
</dbReference>
<dbReference type="InterPro" id="IPR036331">
    <property type="entry name" value="Chagasin-like_sf"/>
</dbReference>
<dbReference type="InterPro" id="IPR010359">
    <property type="entry name" value="IrrE_HExxH"/>
</dbReference>
<keyword evidence="5" id="KW-1185">Reference proteome</keyword>
<reference evidence="5" key="1">
    <citation type="journal article" date="2019" name="Int. J. Syst. Evol. Microbiol.">
        <title>The Global Catalogue of Microorganisms (GCM) 10K type strain sequencing project: providing services to taxonomists for standard genome sequencing and annotation.</title>
        <authorList>
            <consortium name="The Broad Institute Genomics Platform"/>
            <consortium name="The Broad Institute Genome Sequencing Center for Infectious Disease"/>
            <person name="Wu L."/>
            <person name="Ma J."/>
        </authorList>
    </citation>
    <scope>NUCLEOTIDE SEQUENCE [LARGE SCALE GENOMIC DNA]</scope>
    <source>
        <strain evidence="5">CCUG 55854</strain>
    </source>
</reference>
<dbReference type="PANTHER" id="PTHR43236:SF1">
    <property type="entry name" value="BLL7220 PROTEIN"/>
    <property type="match status" value="1"/>
</dbReference>
<dbReference type="EMBL" id="JBHTKN010000005">
    <property type="protein sequence ID" value="MFD1042553.1"/>
    <property type="molecule type" value="Genomic_DNA"/>
</dbReference>
<evidence type="ECO:0000256" key="1">
    <source>
        <dbReference type="ARBA" id="ARBA00022690"/>
    </source>
</evidence>